<dbReference type="InterPro" id="IPR002156">
    <property type="entry name" value="RNaseH_domain"/>
</dbReference>
<sequence>MLCFGIWDLLPILCTGVIWDLDPSKFFLSNLKEEKKKDLAWKKIWKLNVPERIRYDGVVRIGNQQTRCRGVIRDERGQWVCGLAKALGPSNASAAELWGVLNGGYTMSNELEGMQ</sequence>
<protein>
    <recommendedName>
        <fullName evidence="2">RNase H type-1 domain-containing protein</fullName>
    </recommendedName>
</protein>
<comment type="caution">
    <text evidence="3">The sequence shown here is derived from an EMBL/GenBank/DDBJ whole genome shotgun (WGS) entry which is preliminary data.</text>
</comment>
<evidence type="ECO:0000313" key="3">
    <source>
        <dbReference type="EMBL" id="PNX77169.1"/>
    </source>
</evidence>
<feature type="signal peptide" evidence="1">
    <location>
        <begin position="1"/>
        <end position="16"/>
    </location>
</feature>
<evidence type="ECO:0000259" key="2">
    <source>
        <dbReference type="Pfam" id="PF13456"/>
    </source>
</evidence>
<feature type="chain" id="PRO_5014459317" description="RNase H type-1 domain-containing protein" evidence="1">
    <location>
        <begin position="17"/>
        <end position="115"/>
    </location>
</feature>
<accession>A0A2K3LF41</accession>
<organism evidence="3 4">
    <name type="scientific">Trifolium pratense</name>
    <name type="common">Red clover</name>
    <dbReference type="NCBI Taxonomy" id="57577"/>
    <lineage>
        <taxon>Eukaryota</taxon>
        <taxon>Viridiplantae</taxon>
        <taxon>Streptophyta</taxon>
        <taxon>Embryophyta</taxon>
        <taxon>Tracheophyta</taxon>
        <taxon>Spermatophyta</taxon>
        <taxon>Magnoliopsida</taxon>
        <taxon>eudicotyledons</taxon>
        <taxon>Gunneridae</taxon>
        <taxon>Pentapetalae</taxon>
        <taxon>rosids</taxon>
        <taxon>fabids</taxon>
        <taxon>Fabales</taxon>
        <taxon>Fabaceae</taxon>
        <taxon>Papilionoideae</taxon>
        <taxon>50 kb inversion clade</taxon>
        <taxon>NPAAA clade</taxon>
        <taxon>Hologalegina</taxon>
        <taxon>IRL clade</taxon>
        <taxon>Trifolieae</taxon>
        <taxon>Trifolium</taxon>
    </lineage>
</organism>
<feature type="domain" description="RNase H type-1" evidence="2">
    <location>
        <begin position="55"/>
        <end position="103"/>
    </location>
</feature>
<proteinExistence type="predicted"/>
<keyword evidence="1" id="KW-0732">Signal</keyword>
<dbReference type="GO" id="GO:0003676">
    <property type="term" value="F:nucleic acid binding"/>
    <property type="evidence" value="ECO:0007669"/>
    <property type="project" value="InterPro"/>
</dbReference>
<evidence type="ECO:0000256" key="1">
    <source>
        <dbReference type="SAM" id="SignalP"/>
    </source>
</evidence>
<gene>
    <name evidence="3" type="ORF">L195_g033132</name>
</gene>
<name>A0A2K3LF41_TRIPR</name>
<dbReference type="GO" id="GO:0004523">
    <property type="term" value="F:RNA-DNA hybrid ribonuclease activity"/>
    <property type="evidence" value="ECO:0007669"/>
    <property type="project" value="InterPro"/>
</dbReference>
<dbReference type="Pfam" id="PF13456">
    <property type="entry name" value="RVT_3"/>
    <property type="match status" value="1"/>
</dbReference>
<reference evidence="3 4" key="2">
    <citation type="journal article" date="2017" name="Front. Plant Sci.">
        <title>Gene Classification and Mining of Molecular Markers Useful in Red Clover (Trifolium pratense) Breeding.</title>
        <authorList>
            <person name="Istvanek J."/>
            <person name="Dluhosova J."/>
            <person name="Dluhos P."/>
            <person name="Patkova L."/>
            <person name="Nedelnik J."/>
            <person name="Repkova J."/>
        </authorList>
    </citation>
    <scope>NUCLEOTIDE SEQUENCE [LARGE SCALE GENOMIC DNA]</scope>
    <source>
        <strain evidence="4">cv. Tatra</strain>
        <tissue evidence="3">Young leaves</tissue>
    </source>
</reference>
<evidence type="ECO:0000313" key="4">
    <source>
        <dbReference type="Proteomes" id="UP000236291"/>
    </source>
</evidence>
<dbReference type="AlphaFoldDB" id="A0A2K3LF41"/>
<dbReference type="Proteomes" id="UP000236291">
    <property type="component" value="Unassembled WGS sequence"/>
</dbReference>
<reference evidence="3 4" key="1">
    <citation type="journal article" date="2014" name="Am. J. Bot.">
        <title>Genome assembly and annotation for red clover (Trifolium pratense; Fabaceae).</title>
        <authorList>
            <person name="Istvanek J."/>
            <person name="Jaros M."/>
            <person name="Krenek A."/>
            <person name="Repkova J."/>
        </authorList>
    </citation>
    <scope>NUCLEOTIDE SEQUENCE [LARGE SCALE GENOMIC DNA]</scope>
    <source>
        <strain evidence="4">cv. Tatra</strain>
        <tissue evidence="3">Young leaves</tissue>
    </source>
</reference>
<dbReference type="EMBL" id="ASHM01031916">
    <property type="protein sequence ID" value="PNX77169.1"/>
    <property type="molecule type" value="Genomic_DNA"/>
</dbReference>